<evidence type="ECO:0000313" key="1">
    <source>
        <dbReference type="EMBL" id="PIW16654.1"/>
    </source>
</evidence>
<evidence type="ECO:0000313" key="2">
    <source>
        <dbReference type="Proteomes" id="UP000231019"/>
    </source>
</evidence>
<reference evidence="1 2" key="1">
    <citation type="submission" date="2017-09" db="EMBL/GenBank/DDBJ databases">
        <title>Depth-based differentiation of microbial function through sediment-hosted aquifers and enrichment of novel symbionts in the deep terrestrial subsurface.</title>
        <authorList>
            <person name="Probst A.J."/>
            <person name="Ladd B."/>
            <person name="Jarett J.K."/>
            <person name="Geller-Mcgrath D.E."/>
            <person name="Sieber C.M."/>
            <person name="Emerson J.B."/>
            <person name="Anantharaman K."/>
            <person name="Thomas B.C."/>
            <person name="Malmstrom R."/>
            <person name="Stieglmeier M."/>
            <person name="Klingl A."/>
            <person name="Woyke T."/>
            <person name="Ryan C.M."/>
            <person name="Banfield J.F."/>
        </authorList>
    </citation>
    <scope>NUCLEOTIDE SEQUENCE [LARGE SCALE GENOMIC DNA]</scope>
    <source>
        <strain evidence="1">CG17_big_fil_post_rev_8_21_14_2_50_48_46</strain>
    </source>
</reference>
<dbReference type="Pfam" id="PF11288">
    <property type="entry name" value="DUF3089"/>
    <property type="match status" value="1"/>
</dbReference>
<dbReference type="InterPro" id="IPR021440">
    <property type="entry name" value="DUF3089"/>
</dbReference>
<accession>A0A2M7G542</accession>
<sequence>MKRNQTLVGFAILAMLSSCGLGFFLAPTVDFSDSPRVSAPDYHTPSAWAAHPLAPANTRLIPPGLQRASTPQADVFFVHPTAWMSRIQWNADFNPGPAREIVDQISMGSQASVFNGCCRIFAPRYRQATLGAFYAPQAPAQAAFELAYQDIARAFEGFLKDNPKRPFILAGHSQGSLHLMRLIQEKIAATPLQKRFVVGYLPGMGLPRDWYQEPTIRKAGILPCDSPEQTGCVAAWDTYREGAEVKGQEPVYYWHNASLRHLPLNQARQCTHPITWQAHTQPSPLSAHAGAVEMINTGSAFAFQDIIFSQKPLGIQITALKAPRKALLSARCEGSALRVPDLGVLNYPAMETQPGNYHLLDYELFWQNIRDNAQLRIQAWQSQQTDPA</sequence>
<comment type="caution">
    <text evidence="1">The sequence shown here is derived from an EMBL/GenBank/DDBJ whole genome shotgun (WGS) entry which is preliminary data.</text>
</comment>
<protein>
    <recommendedName>
        <fullName evidence="3">DUF3089 domain-containing protein</fullName>
    </recommendedName>
</protein>
<gene>
    <name evidence="1" type="ORF">COW36_12885</name>
</gene>
<organism evidence="1 2">
    <name type="scientific">bacterium (Candidatus Blackallbacteria) CG17_big_fil_post_rev_8_21_14_2_50_48_46</name>
    <dbReference type="NCBI Taxonomy" id="2014261"/>
    <lineage>
        <taxon>Bacteria</taxon>
        <taxon>Candidatus Blackallbacteria</taxon>
    </lineage>
</organism>
<dbReference type="Proteomes" id="UP000231019">
    <property type="component" value="Unassembled WGS sequence"/>
</dbReference>
<dbReference type="AlphaFoldDB" id="A0A2M7G542"/>
<proteinExistence type="predicted"/>
<evidence type="ECO:0008006" key="3">
    <source>
        <dbReference type="Google" id="ProtNLM"/>
    </source>
</evidence>
<dbReference type="EMBL" id="PFFQ01000037">
    <property type="protein sequence ID" value="PIW16654.1"/>
    <property type="molecule type" value="Genomic_DNA"/>
</dbReference>
<dbReference type="PROSITE" id="PS51257">
    <property type="entry name" value="PROKAR_LIPOPROTEIN"/>
    <property type="match status" value="1"/>
</dbReference>
<dbReference type="SUPFAM" id="SSF53474">
    <property type="entry name" value="alpha/beta-Hydrolases"/>
    <property type="match status" value="1"/>
</dbReference>
<name>A0A2M7G542_9BACT</name>
<dbReference type="InterPro" id="IPR029058">
    <property type="entry name" value="AB_hydrolase_fold"/>
</dbReference>